<keyword evidence="5" id="KW-1185">Reference proteome</keyword>
<feature type="compositionally biased region" description="Low complexity" evidence="3">
    <location>
        <begin position="249"/>
        <end position="260"/>
    </location>
</feature>
<evidence type="ECO:0000256" key="3">
    <source>
        <dbReference type="SAM" id="MobiDB-lite"/>
    </source>
</evidence>
<proteinExistence type="predicted"/>
<dbReference type="GO" id="GO:0005634">
    <property type="term" value="C:nucleus"/>
    <property type="evidence" value="ECO:0007669"/>
    <property type="project" value="UniProtKB-SubCell"/>
</dbReference>
<evidence type="ECO:0000256" key="2">
    <source>
        <dbReference type="ARBA" id="ARBA00023242"/>
    </source>
</evidence>
<reference evidence="4 5" key="1">
    <citation type="journal article" date="2015" name="Sci. Rep.">
        <title>The power of single molecule real-time sequencing technology in the de novo assembly of a eukaryotic genome.</title>
        <authorList>
            <person name="Sakai H."/>
            <person name="Naito K."/>
            <person name="Ogiso-Tanaka E."/>
            <person name="Takahashi Y."/>
            <person name="Iseki K."/>
            <person name="Muto C."/>
            <person name="Satou K."/>
            <person name="Teruya K."/>
            <person name="Shiroma A."/>
            <person name="Shimoji M."/>
            <person name="Hirano T."/>
            <person name="Itoh T."/>
            <person name="Kaga A."/>
            <person name="Tomooka N."/>
        </authorList>
    </citation>
    <scope>NUCLEOTIDE SEQUENCE [LARGE SCALE GENOMIC DNA]</scope>
    <source>
        <strain evidence="5">cv. Shumari</strain>
    </source>
</reference>
<accession>A0A0S3RNQ1</accession>
<organism evidence="4 5">
    <name type="scientific">Vigna angularis var. angularis</name>
    <dbReference type="NCBI Taxonomy" id="157739"/>
    <lineage>
        <taxon>Eukaryota</taxon>
        <taxon>Viridiplantae</taxon>
        <taxon>Streptophyta</taxon>
        <taxon>Embryophyta</taxon>
        <taxon>Tracheophyta</taxon>
        <taxon>Spermatophyta</taxon>
        <taxon>Magnoliopsida</taxon>
        <taxon>eudicotyledons</taxon>
        <taxon>Gunneridae</taxon>
        <taxon>Pentapetalae</taxon>
        <taxon>rosids</taxon>
        <taxon>fabids</taxon>
        <taxon>Fabales</taxon>
        <taxon>Fabaceae</taxon>
        <taxon>Papilionoideae</taxon>
        <taxon>50 kb inversion clade</taxon>
        <taxon>NPAAA clade</taxon>
        <taxon>indigoferoid/millettioid clade</taxon>
        <taxon>Phaseoleae</taxon>
        <taxon>Vigna</taxon>
    </lineage>
</organism>
<evidence type="ECO:0000313" key="5">
    <source>
        <dbReference type="Proteomes" id="UP000291084"/>
    </source>
</evidence>
<evidence type="ECO:0000256" key="1">
    <source>
        <dbReference type="ARBA" id="ARBA00004123"/>
    </source>
</evidence>
<dbReference type="PANTHER" id="PTHR33172">
    <property type="entry name" value="OS08G0516900 PROTEIN"/>
    <property type="match status" value="1"/>
</dbReference>
<dbReference type="InterPro" id="IPR051992">
    <property type="entry name" value="OxStress_Response_Reg"/>
</dbReference>
<feature type="region of interest" description="Disordered" evidence="3">
    <location>
        <begin position="244"/>
        <end position="315"/>
    </location>
</feature>
<feature type="compositionally biased region" description="Acidic residues" evidence="3">
    <location>
        <begin position="303"/>
        <end position="315"/>
    </location>
</feature>
<sequence length="315" mass="35855">MPFLRPPTLSPFSLSLLFLFSLFLSFKNTLISLSLSVFSSLLSPFHSISQIPHSQPPIQHQNKTLFSFLRFVKMDLLLGPTFTIDVSSSSPPLYASQPAQRQYGHFSGDSSESSSSIGTPDDTDDENDAVSSQRNQNNSEDDDDEEEQEQVHNTLKSLASLDSLEDSLPIKRGLSNHFMGKSKSFTDLSQVNTVKELQKQENPFNKRRRVQIASKWSRRSSFYTWANPKSMPLLPLLEDEDFYQDNPKKLSPSSSSSSSSLEKKHQDQLTETQQRQPKSYVDRMRHKFGSFKSRSLSDLKEHDEDDEDDDNDDDD</sequence>
<keyword evidence="2" id="KW-0539">Nucleus</keyword>
<evidence type="ECO:0000313" key="4">
    <source>
        <dbReference type="EMBL" id="BAT82230.1"/>
    </source>
</evidence>
<name>A0A0S3RNQ1_PHAAN</name>
<feature type="compositionally biased region" description="Acidic residues" evidence="3">
    <location>
        <begin position="139"/>
        <end position="148"/>
    </location>
</feature>
<protein>
    <submittedName>
        <fullName evidence="4">Uncharacterized protein</fullName>
    </submittedName>
</protein>
<dbReference type="OrthoDB" id="696276at2759"/>
<dbReference type="AlphaFoldDB" id="A0A0S3RNQ1"/>
<dbReference type="EMBL" id="AP015036">
    <property type="protein sequence ID" value="BAT82230.1"/>
    <property type="molecule type" value="Genomic_DNA"/>
</dbReference>
<feature type="region of interest" description="Disordered" evidence="3">
    <location>
        <begin position="93"/>
        <end position="158"/>
    </location>
</feature>
<dbReference type="GO" id="GO:0006950">
    <property type="term" value="P:response to stress"/>
    <property type="evidence" value="ECO:0007669"/>
    <property type="project" value="UniProtKB-ARBA"/>
</dbReference>
<gene>
    <name evidence="4" type="primary">Vigan.03G220900</name>
    <name evidence="4" type="ORF">VIGAN_03220900</name>
</gene>
<feature type="compositionally biased region" description="Low complexity" evidence="3">
    <location>
        <begin position="107"/>
        <end position="116"/>
    </location>
</feature>
<dbReference type="PANTHER" id="PTHR33172:SF91">
    <property type="entry name" value="PROTEIN OXIDATIVE STRESS 3 LIKE 5"/>
    <property type="match status" value="1"/>
</dbReference>
<comment type="subcellular location">
    <subcellularLocation>
        <location evidence="1">Nucleus</location>
    </subcellularLocation>
</comment>
<dbReference type="Proteomes" id="UP000291084">
    <property type="component" value="Chromosome 3"/>
</dbReference>